<keyword evidence="1" id="KW-0812">Transmembrane</keyword>
<reference evidence="3" key="1">
    <citation type="journal article" date="2012" name="Nat. Biotechnol.">
        <title>Reference genome sequence of the model plant Setaria.</title>
        <authorList>
            <person name="Bennetzen J.L."/>
            <person name="Schmutz J."/>
            <person name="Wang H."/>
            <person name="Percifield R."/>
            <person name="Hawkins J."/>
            <person name="Pontaroli A.C."/>
            <person name="Estep M."/>
            <person name="Feng L."/>
            <person name="Vaughn J.N."/>
            <person name="Grimwood J."/>
            <person name="Jenkins J."/>
            <person name="Barry K."/>
            <person name="Lindquist E."/>
            <person name="Hellsten U."/>
            <person name="Deshpande S."/>
            <person name="Wang X."/>
            <person name="Wu X."/>
            <person name="Mitros T."/>
            <person name="Triplett J."/>
            <person name="Yang X."/>
            <person name="Ye C.Y."/>
            <person name="Mauro-Herrera M."/>
            <person name="Wang L."/>
            <person name="Li P."/>
            <person name="Sharma M."/>
            <person name="Sharma R."/>
            <person name="Ronald P.C."/>
            <person name="Panaud O."/>
            <person name="Kellogg E.A."/>
            <person name="Brutnell T.P."/>
            <person name="Doust A.N."/>
            <person name="Tuskan G.A."/>
            <person name="Rokhsar D."/>
            <person name="Devos K.M."/>
        </authorList>
    </citation>
    <scope>NUCLEOTIDE SEQUENCE [LARGE SCALE GENOMIC DNA]</scope>
    <source>
        <strain evidence="3">cv. Yugu1</strain>
    </source>
</reference>
<protein>
    <submittedName>
        <fullName evidence="2">Uncharacterized protein</fullName>
    </submittedName>
</protein>
<dbReference type="EnsemblPlants" id="KQK87395">
    <property type="protein sequence ID" value="KQK87395"/>
    <property type="gene ID" value="SETIT_040754mg"/>
</dbReference>
<evidence type="ECO:0000313" key="3">
    <source>
        <dbReference type="Proteomes" id="UP000004995"/>
    </source>
</evidence>
<dbReference type="Proteomes" id="UP000004995">
    <property type="component" value="Unassembled WGS sequence"/>
</dbReference>
<keyword evidence="1" id="KW-0472">Membrane</keyword>
<keyword evidence="1" id="KW-1133">Transmembrane helix</keyword>
<proteinExistence type="predicted"/>
<reference evidence="2" key="2">
    <citation type="submission" date="2018-08" db="UniProtKB">
        <authorList>
            <consortium name="EnsemblPlants"/>
        </authorList>
    </citation>
    <scope>IDENTIFICATION</scope>
    <source>
        <strain evidence="2">Yugu1</strain>
    </source>
</reference>
<name>K4APA6_SETIT</name>
<accession>K4APA6</accession>
<organism evidence="2 3">
    <name type="scientific">Setaria italica</name>
    <name type="common">Foxtail millet</name>
    <name type="synonym">Panicum italicum</name>
    <dbReference type="NCBI Taxonomy" id="4555"/>
    <lineage>
        <taxon>Eukaryota</taxon>
        <taxon>Viridiplantae</taxon>
        <taxon>Streptophyta</taxon>
        <taxon>Embryophyta</taxon>
        <taxon>Tracheophyta</taxon>
        <taxon>Spermatophyta</taxon>
        <taxon>Magnoliopsida</taxon>
        <taxon>Liliopsida</taxon>
        <taxon>Poales</taxon>
        <taxon>Poaceae</taxon>
        <taxon>PACMAD clade</taxon>
        <taxon>Panicoideae</taxon>
        <taxon>Panicodae</taxon>
        <taxon>Paniceae</taxon>
        <taxon>Cenchrinae</taxon>
        <taxon>Setaria</taxon>
    </lineage>
</organism>
<dbReference type="AlphaFoldDB" id="K4APA6"/>
<dbReference type="EMBL" id="AGNK02005388">
    <property type="status" value="NOT_ANNOTATED_CDS"/>
    <property type="molecule type" value="Genomic_DNA"/>
</dbReference>
<evidence type="ECO:0000313" key="2">
    <source>
        <dbReference type="EnsemblPlants" id="KQK87395"/>
    </source>
</evidence>
<feature type="transmembrane region" description="Helical" evidence="1">
    <location>
        <begin position="12"/>
        <end position="35"/>
    </location>
</feature>
<dbReference type="InParanoid" id="K4APA6"/>
<dbReference type="HOGENOM" id="CLU_3176373_0_0_1"/>
<keyword evidence="3" id="KW-1185">Reference proteome</keyword>
<evidence type="ECO:0000256" key="1">
    <source>
        <dbReference type="SAM" id="Phobius"/>
    </source>
</evidence>
<sequence length="47" mass="5167">MSPHLCDLINMIILFPLSIQSNLVSLITVTFGCFVPARLPPSLIHCT</sequence>
<dbReference type="Gramene" id="KQK87395">
    <property type="protein sequence ID" value="KQK87395"/>
    <property type="gene ID" value="SETIT_040754mg"/>
</dbReference>